<reference evidence="1 2" key="1">
    <citation type="submission" date="2018-09" db="EMBL/GenBank/DDBJ databases">
        <title>The draft genome of Acinetobacter spp. strains.</title>
        <authorList>
            <person name="Qin J."/>
            <person name="Feng Y."/>
            <person name="Zong Z."/>
        </authorList>
    </citation>
    <scope>NUCLEOTIDE SEQUENCE [LARGE SCALE GENOMIC DNA]</scope>
    <source>
        <strain evidence="1 2">WCHAc060002</strain>
    </source>
</reference>
<evidence type="ECO:0000313" key="1">
    <source>
        <dbReference type="EMBL" id="RKG47561.1"/>
    </source>
</evidence>
<accession>A0A3A8G1Z0</accession>
<evidence type="ECO:0000313" key="2">
    <source>
        <dbReference type="Proteomes" id="UP000281084"/>
    </source>
</evidence>
<protein>
    <recommendedName>
        <fullName evidence="3">Apea-like HEPN domain-containing protein</fullName>
    </recommendedName>
</protein>
<organism evidence="1 2">
    <name type="scientific">Acinetobacter cumulans</name>
    <dbReference type="NCBI Taxonomy" id="2136182"/>
    <lineage>
        <taxon>Bacteria</taxon>
        <taxon>Pseudomonadati</taxon>
        <taxon>Pseudomonadota</taxon>
        <taxon>Gammaproteobacteria</taxon>
        <taxon>Moraxellales</taxon>
        <taxon>Moraxellaceae</taxon>
        <taxon>Acinetobacter</taxon>
    </lineage>
</organism>
<evidence type="ECO:0008006" key="3">
    <source>
        <dbReference type="Google" id="ProtNLM"/>
    </source>
</evidence>
<name>A0A3A8G1Z0_9GAMM</name>
<dbReference type="EMBL" id="RAXZ01000054">
    <property type="protein sequence ID" value="RKG47561.1"/>
    <property type="molecule type" value="Genomic_DNA"/>
</dbReference>
<sequence length="317" mass="36170">MTAQVTNGETTEFGYYPIVCNITTEHFSIQTLPSFQESIDQVKNDPDVHNDWIYPGAALQHNFISGETRSLPYKTRIFGLPKTHVLTLYKSQNREDLDFVVWCLSFFTGMRLTTTEAGFIDATPIKPGKLIDFVLSGCTLEDVINLAIDYLESERDNFRSAKRVIAAIHALFLSQFPQSLSFERFQYLYMALDTCFKIIETKSNPNKRLNHAQRVQWMCQKFDIPVPAWATTIDNKSEVSIVRNDTIHEALFFDEPLGFSIYGGNQSTINNGNIILQMQNLICRLLVAILGEPNSDYVKTSIESRMYQSLKLNAFSK</sequence>
<dbReference type="Proteomes" id="UP000281084">
    <property type="component" value="Unassembled WGS sequence"/>
</dbReference>
<proteinExistence type="predicted"/>
<comment type="caution">
    <text evidence="1">The sequence shown here is derived from an EMBL/GenBank/DDBJ whole genome shotgun (WGS) entry which is preliminary data.</text>
</comment>
<dbReference type="AlphaFoldDB" id="A0A3A8G1Z0"/>
<dbReference type="RefSeq" id="WP_120368391.1">
    <property type="nucleotide sequence ID" value="NZ_RAXZ01000054.1"/>
</dbReference>
<gene>
    <name evidence="1" type="ORF">D7V64_16565</name>
</gene>